<accession>A0AAD6YXD9</accession>
<dbReference type="Proteomes" id="UP001218218">
    <property type="component" value="Unassembled WGS sequence"/>
</dbReference>
<feature type="non-terminal residue" evidence="2">
    <location>
        <position position="219"/>
    </location>
</feature>
<feature type="compositionally biased region" description="Pro residues" evidence="1">
    <location>
        <begin position="1"/>
        <end position="15"/>
    </location>
</feature>
<evidence type="ECO:0000313" key="2">
    <source>
        <dbReference type="EMBL" id="KAJ7300798.1"/>
    </source>
</evidence>
<evidence type="ECO:0000313" key="3">
    <source>
        <dbReference type="Proteomes" id="UP001218218"/>
    </source>
</evidence>
<evidence type="ECO:0000256" key="1">
    <source>
        <dbReference type="SAM" id="MobiDB-lite"/>
    </source>
</evidence>
<feature type="non-terminal residue" evidence="2">
    <location>
        <position position="1"/>
    </location>
</feature>
<feature type="region of interest" description="Disordered" evidence="1">
    <location>
        <begin position="1"/>
        <end position="35"/>
    </location>
</feature>
<reference evidence="2" key="1">
    <citation type="submission" date="2023-03" db="EMBL/GenBank/DDBJ databases">
        <title>Massive genome expansion in bonnet fungi (Mycena s.s.) driven by repeated elements and novel gene families across ecological guilds.</title>
        <authorList>
            <consortium name="Lawrence Berkeley National Laboratory"/>
            <person name="Harder C.B."/>
            <person name="Miyauchi S."/>
            <person name="Viragh M."/>
            <person name="Kuo A."/>
            <person name="Thoen E."/>
            <person name="Andreopoulos B."/>
            <person name="Lu D."/>
            <person name="Skrede I."/>
            <person name="Drula E."/>
            <person name="Henrissat B."/>
            <person name="Morin E."/>
            <person name="Kohler A."/>
            <person name="Barry K."/>
            <person name="LaButti K."/>
            <person name="Morin E."/>
            <person name="Salamov A."/>
            <person name="Lipzen A."/>
            <person name="Mereny Z."/>
            <person name="Hegedus B."/>
            <person name="Baldrian P."/>
            <person name="Stursova M."/>
            <person name="Weitz H."/>
            <person name="Taylor A."/>
            <person name="Grigoriev I.V."/>
            <person name="Nagy L.G."/>
            <person name="Martin F."/>
            <person name="Kauserud H."/>
        </authorList>
    </citation>
    <scope>NUCLEOTIDE SEQUENCE</scope>
    <source>
        <strain evidence="2">CBHHK002</strain>
    </source>
</reference>
<dbReference type="EMBL" id="JARIHO010000152">
    <property type="protein sequence ID" value="KAJ7300798.1"/>
    <property type="molecule type" value="Genomic_DNA"/>
</dbReference>
<organism evidence="2 3">
    <name type="scientific">Mycena albidolilacea</name>
    <dbReference type="NCBI Taxonomy" id="1033008"/>
    <lineage>
        <taxon>Eukaryota</taxon>
        <taxon>Fungi</taxon>
        <taxon>Dikarya</taxon>
        <taxon>Basidiomycota</taxon>
        <taxon>Agaricomycotina</taxon>
        <taxon>Agaricomycetes</taxon>
        <taxon>Agaricomycetidae</taxon>
        <taxon>Agaricales</taxon>
        <taxon>Marasmiineae</taxon>
        <taxon>Mycenaceae</taxon>
        <taxon>Mycena</taxon>
    </lineage>
</organism>
<keyword evidence="3" id="KW-1185">Reference proteome</keyword>
<dbReference type="AlphaFoldDB" id="A0AAD6YXD9"/>
<gene>
    <name evidence="2" type="ORF">DFH08DRAFT_648507</name>
</gene>
<sequence>PPDSPRAASPTPPQSDTPIDPRPRENIPPAPERPIYEPLSAVQDIETAQLFLKALEGASLDDSGLDPETIDRLRNPITECVDISDNKDFRLSLDIYLADTYASEATYEVTRQGILRHSPDVEMLSHHRIKREIEELTGVVPITHDMCPNSCVAYTAHWAELDECPKCGSPRYDPLHLQNSGGINKVPLRQFDTIPIGPVLQALWRSKKGAKRMRHRQKR</sequence>
<comment type="caution">
    <text evidence="2">The sequence shown here is derived from an EMBL/GenBank/DDBJ whole genome shotgun (WGS) entry which is preliminary data.</text>
</comment>
<name>A0AAD6YXD9_9AGAR</name>
<proteinExistence type="predicted"/>
<protein>
    <submittedName>
        <fullName evidence="2">Uncharacterized protein</fullName>
    </submittedName>
</protein>